<keyword evidence="3" id="KW-0324">Glycolysis</keyword>
<evidence type="ECO:0000256" key="3">
    <source>
        <dbReference type="HAMAP-Rule" id="MF_00524"/>
    </source>
</evidence>
<evidence type="ECO:0000313" key="5">
    <source>
        <dbReference type="EMBL" id="SEN53869.1"/>
    </source>
</evidence>
<dbReference type="SUPFAM" id="SSF53067">
    <property type="entry name" value="Actin-like ATPase domain"/>
    <property type="match status" value="1"/>
</dbReference>
<evidence type="ECO:0000256" key="2">
    <source>
        <dbReference type="ARBA" id="ARBA00022777"/>
    </source>
</evidence>
<keyword evidence="1 3" id="KW-0808">Transferase</keyword>
<dbReference type="HAMAP" id="MF_00524">
    <property type="entry name" value="Glucokinase"/>
    <property type="match status" value="1"/>
</dbReference>
<dbReference type="GO" id="GO:0005536">
    <property type="term" value="F:D-glucose binding"/>
    <property type="evidence" value="ECO:0007669"/>
    <property type="project" value="InterPro"/>
</dbReference>
<proteinExistence type="inferred from homology"/>
<keyword evidence="3" id="KW-0963">Cytoplasm</keyword>
<dbReference type="Gene3D" id="3.30.420.40">
    <property type="match status" value="1"/>
</dbReference>
<evidence type="ECO:0000256" key="1">
    <source>
        <dbReference type="ARBA" id="ARBA00022679"/>
    </source>
</evidence>
<dbReference type="Gene3D" id="3.40.367.20">
    <property type="match status" value="1"/>
</dbReference>
<keyword evidence="2 3" id="KW-0418">Kinase</keyword>
<dbReference type="Pfam" id="PF02685">
    <property type="entry name" value="Glucokinase"/>
    <property type="match status" value="1"/>
</dbReference>
<accession>A0A1H8HD17</accession>
<dbReference type="InterPro" id="IPR043129">
    <property type="entry name" value="ATPase_NBD"/>
</dbReference>
<organism evidence="5 6">
    <name type="scientific">Nitrosospira multiformis</name>
    <dbReference type="NCBI Taxonomy" id="1231"/>
    <lineage>
        <taxon>Bacteria</taxon>
        <taxon>Pseudomonadati</taxon>
        <taxon>Pseudomonadota</taxon>
        <taxon>Betaproteobacteria</taxon>
        <taxon>Nitrosomonadales</taxon>
        <taxon>Nitrosomonadaceae</taxon>
        <taxon>Nitrosospira</taxon>
    </lineage>
</organism>
<comment type="subcellular location">
    <subcellularLocation>
        <location evidence="3">Cytoplasm</location>
    </subcellularLocation>
</comment>
<name>A0A1H8HD17_9PROT</name>
<keyword evidence="3" id="KW-0547">Nucleotide-binding</keyword>
<gene>
    <name evidence="3" type="primary">glk</name>
    <name evidence="5" type="ORF">SAMN05216404_105100</name>
</gene>
<dbReference type="RefSeq" id="WP_074745758.1">
    <property type="nucleotide sequence ID" value="NZ_FOCT01000005.1"/>
</dbReference>
<reference evidence="5 6" key="1">
    <citation type="submission" date="2016-10" db="EMBL/GenBank/DDBJ databases">
        <authorList>
            <person name="de Groot N.N."/>
        </authorList>
    </citation>
    <scope>NUCLEOTIDE SEQUENCE [LARGE SCALE GENOMIC DNA]</scope>
    <source>
        <strain evidence="5 6">Nl18</strain>
    </source>
</reference>
<dbReference type="Proteomes" id="UP000183898">
    <property type="component" value="Unassembled WGS sequence"/>
</dbReference>
<evidence type="ECO:0000256" key="4">
    <source>
        <dbReference type="RuleBase" id="RU004046"/>
    </source>
</evidence>
<dbReference type="GO" id="GO:0005737">
    <property type="term" value="C:cytoplasm"/>
    <property type="evidence" value="ECO:0007669"/>
    <property type="project" value="UniProtKB-SubCell"/>
</dbReference>
<dbReference type="InterPro" id="IPR003836">
    <property type="entry name" value="Glucokinase"/>
</dbReference>
<dbReference type="PANTHER" id="PTHR47363">
    <property type="entry name" value="GLUCOKINASE"/>
    <property type="match status" value="1"/>
</dbReference>
<keyword evidence="3" id="KW-0067">ATP-binding</keyword>
<dbReference type="GO" id="GO:0004340">
    <property type="term" value="F:glucokinase activity"/>
    <property type="evidence" value="ECO:0007669"/>
    <property type="project" value="UniProtKB-UniRule"/>
</dbReference>
<dbReference type="PANTHER" id="PTHR47363:SF1">
    <property type="entry name" value="GLUCOKINASE"/>
    <property type="match status" value="1"/>
</dbReference>
<dbReference type="CDD" id="cd24008">
    <property type="entry name" value="ASKHA_NBD_GLK"/>
    <property type="match status" value="1"/>
</dbReference>
<evidence type="ECO:0000313" key="6">
    <source>
        <dbReference type="Proteomes" id="UP000183898"/>
    </source>
</evidence>
<protein>
    <recommendedName>
        <fullName evidence="3">Glucokinase</fullName>
        <ecNumber evidence="3">2.7.1.2</ecNumber>
    </recommendedName>
    <alternativeName>
        <fullName evidence="3">Glucose kinase</fullName>
    </alternativeName>
</protein>
<dbReference type="GO" id="GO:0005524">
    <property type="term" value="F:ATP binding"/>
    <property type="evidence" value="ECO:0007669"/>
    <property type="project" value="UniProtKB-UniRule"/>
</dbReference>
<sequence>MNEYFISGDIGGTKTLLQAAELKEGNVRVCCERRYESSAYSSFSDMLRDFINEISTLDSDDNPVSACFAVAGPIARQEVALTNLPWVMNSAVLSSEFSIPRVKLINDFAAVASGVGILPENDLMTLQAGQPHGGRMRVVLGAGTGMGGAWLVWQNGDYSSLPSEAGHIDFAPANELQDRLLHHLRKRLGHVSVERVLSGPGLTNVFRFLQDESGDNREWISMQLEEDDAARISDLAFNQKHPLAVKAMDLFVEVYGAYAGNLALAGLCRGGVYVAGGIAPKIIDKLGEGGFMKAFRDKGRFSGLMEEIPVHVVMNPKVGLLGAAEEARRMLDEV</sequence>
<dbReference type="GO" id="GO:0006096">
    <property type="term" value="P:glycolytic process"/>
    <property type="evidence" value="ECO:0007669"/>
    <property type="project" value="UniProtKB-UniRule"/>
</dbReference>
<dbReference type="NCBIfam" id="NF001415">
    <property type="entry name" value="PRK00292.1-2"/>
    <property type="match status" value="1"/>
</dbReference>
<dbReference type="EC" id="2.7.1.2" evidence="3"/>
<dbReference type="AlphaFoldDB" id="A0A1H8HD17"/>
<comment type="similarity">
    <text evidence="3 4">Belongs to the bacterial glucokinase family.</text>
</comment>
<comment type="catalytic activity">
    <reaction evidence="3">
        <text>D-glucose + ATP = D-glucose 6-phosphate + ADP + H(+)</text>
        <dbReference type="Rhea" id="RHEA:17825"/>
        <dbReference type="ChEBI" id="CHEBI:4167"/>
        <dbReference type="ChEBI" id="CHEBI:15378"/>
        <dbReference type="ChEBI" id="CHEBI:30616"/>
        <dbReference type="ChEBI" id="CHEBI:61548"/>
        <dbReference type="ChEBI" id="CHEBI:456216"/>
        <dbReference type="EC" id="2.7.1.2"/>
    </reaction>
</comment>
<feature type="binding site" evidence="3">
    <location>
        <begin position="8"/>
        <end position="13"/>
    </location>
    <ligand>
        <name>ATP</name>
        <dbReference type="ChEBI" id="CHEBI:30616"/>
    </ligand>
</feature>
<dbReference type="NCBIfam" id="TIGR00749">
    <property type="entry name" value="glk"/>
    <property type="match status" value="1"/>
</dbReference>
<dbReference type="EMBL" id="FOCT01000005">
    <property type="protein sequence ID" value="SEN53869.1"/>
    <property type="molecule type" value="Genomic_DNA"/>
</dbReference>